<reference evidence="3" key="3">
    <citation type="submission" date="2025-09" db="UniProtKB">
        <authorList>
            <consortium name="Ensembl"/>
        </authorList>
    </citation>
    <scope>IDENTIFICATION</scope>
</reference>
<reference evidence="4" key="1">
    <citation type="submission" date="2003-08" db="EMBL/GenBank/DDBJ databases">
        <authorList>
            <person name="Birren B."/>
            <person name="Nusbaum C."/>
            <person name="Abebe A."/>
            <person name="Abouelleil A."/>
            <person name="Adekoya E."/>
            <person name="Ait-zahra M."/>
            <person name="Allen N."/>
            <person name="Allen T."/>
            <person name="An P."/>
            <person name="Anderson M."/>
            <person name="Anderson S."/>
            <person name="Arachchi H."/>
            <person name="Armbruster J."/>
            <person name="Bachantsang P."/>
            <person name="Baldwin J."/>
            <person name="Barry A."/>
            <person name="Bayul T."/>
            <person name="Blitshsteyn B."/>
            <person name="Bloom T."/>
            <person name="Blye J."/>
            <person name="Boguslavskiy L."/>
            <person name="Borowsky M."/>
            <person name="Boukhgalter B."/>
            <person name="Brunache A."/>
            <person name="Butler J."/>
            <person name="Calixte N."/>
            <person name="Calvo S."/>
            <person name="Camarata J."/>
            <person name="Campo K."/>
            <person name="Chang J."/>
            <person name="Cheshatsang Y."/>
            <person name="Citroen M."/>
            <person name="Collymore A."/>
            <person name="Considine T."/>
            <person name="Cook A."/>
            <person name="Cooke P."/>
            <person name="Corum B."/>
            <person name="Cuomo C."/>
            <person name="David R."/>
            <person name="Dawoe T."/>
            <person name="Degray S."/>
            <person name="Dodge S."/>
            <person name="Dooley K."/>
            <person name="Dorje P."/>
            <person name="Dorjee K."/>
            <person name="Dorris L."/>
            <person name="Duffey N."/>
            <person name="Dupes A."/>
            <person name="Elkins T."/>
            <person name="Engels R."/>
            <person name="Erickson J."/>
            <person name="Farina A."/>
            <person name="Faro S."/>
            <person name="Ferreira P."/>
            <person name="Fischer H."/>
            <person name="Fitzgerald M."/>
            <person name="Foley K."/>
            <person name="Gage D."/>
            <person name="Galagan J."/>
            <person name="Gearin G."/>
            <person name="Gnerre S."/>
            <person name="Gnirke A."/>
            <person name="Goyette A."/>
            <person name="Graham J."/>
            <person name="Grandbois E."/>
            <person name="Gyaltsen K."/>
            <person name="Hafez N."/>
            <person name="Hagopian D."/>
            <person name="Hagos B."/>
            <person name="Hall J."/>
            <person name="Hatcher B."/>
            <person name="Heller A."/>
            <person name="Higgins H."/>
            <person name="Honan T."/>
            <person name="Horn A."/>
            <person name="Houde N."/>
            <person name="Hughes L."/>
            <person name="Hulme W."/>
            <person name="Husby E."/>
            <person name="Iliev I."/>
            <person name="Jaffe D."/>
            <person name="Jones C."/>
            <person name="Kamal M."/>
            <person name="Kamat A."/>
            <person name="Kamvysselis M."/>
            <person name="Karlsson E."/>
            <person name="Kells C."/>
            <person name="Kieu A."/>
            <person name="Kisner P."/>
            <person name="Kodira C."/>
            <person name="Kulbokas E."/>
            <person name="Labutti K."/>
            <person name="Lama D."/>
            <person name="Landers T."/>
            <person name="Leger J."/>
            <person name="Levine S."/>
            <person name="Lewis D."/>
            <person name="Lewis T."/>
            <person name="Lindblad-toh K."/>
            <person name="Liu X."/>
            <person name="Lokyitsang T."/>
            <person name="Lokyitsang Y."/>
            <person name="Lucien O."/>
            <person name="Lui A."/>
            <person name="Ma L.J."/>
            <person name="Mabbitt R."/>
            <person name="Macdonald J."/>
            <person name="Maclean C."/>
            <person name="Major J."/>
            <person name="Manning J."/>
            <person name="Marabella R."/>
            <person name="Maru K."/>
            <person name="Matthews C."/>
            <person name="Mauceli E."/>
            <person name="Mccarthy M."/>
            <person name="Mcdonough S."/>
            <person name="Mcghee T."/>
            <person name="Meldrim J."/>
            <person name="Meneus L."/>
            <person name="Mesirov J."/>
            <person name="Mihalev A."/>
            <person name="Mihova T."/>
            <person name="Mikkelsen T."/>
            <person name="Mlenga V."/>
            <person name="Moru K."/>
            <person name="Mozes J."/>
            <person name="Mulrain L."/>
            <person name="Munson G."/>
            <person name="Naylor J."/>
            <person name="Newes C."/>
            <person name="Nguyen C."/>
            <person name="Nguyen N."/>
            <person name="Nguyen T."/>
            <person name="Nicol R."/>
            <person name="Nielsen C."/>
            <person name="Nizzari M."/>
            <person name="Norbu C."/>
            <person name="Norbu N."/>
            <person name="O'donnell P."/>
            <person name="Okoawo O."/>
            <person name="O'leary S."/>
            <person name="Omotosho B."/>
            <person name="O'neill K."/>
            <person name="Osman S."/>
            <person name="Parker S."/>
            <person name="Perrin D."/>
            <person name="Phunkhang P."/>
            <person name="Piqani B."/>
            <person name="Purcell S."/>
            <person name="Rachupka T."/>
            <person name="Ramasamy U."/>
            <person name="Rameau R."/>
            <person name="Ray V."/>
            <person name="Raymond C."/>
            <person name="Retta R."/>
            <person name="Richardson S."/>
            <person name="Rise C."/>
            <person name="Rodriguez J."/>
            <person name="Rogers J."/>
            <person name="Rogov P."/>
            <person name="Rutman M."/>
            <person name="Schupbach R."/>
            <person name="Seaman C."/>
            <person name="Settipalli S."/>
            <person name="Sharpe T."/>
            <person name="Sheridan J."/>
            <person name="Sherpa N."/>
            <person name="Shi J."/>
            <person name="Smirnov S."/>
            <person name="Smith C."/>
            <person name="Sougnez C."/>
            <person name="Spencer B."/>
            <person name="Stalker J."/>
            <person name="Stange-thomann N."/>
            <person name="Stavropoulos S."/>
            <person name="Stetson K."/>
            <person name="Stone C."/>
            <person name="Stone S."/>
            <person name="Stubbs M."/>
            <person name="Talamas J."/>
            <person name="Tchuinga P."/>
            <person name="Tenzing P."/>
            <person name="Tesfaye S."/>
            <person name="Theodore J."/>
            <person name="Thoulutsang Y."/>
            <person name="Topham K."/>
            <person name="Towey S."/>
            <person name="Tsamla T."/>
            <person name="Tsomo N."/>
            <person name="Vallee D."/>
            <person name="Vassiliev H."/>
            <person name="Venkataraman V."/>
            <person name="Vinson J."/>
            <person name="Vo A."/>
            <person name="Wade C."/>
            <person name="Wang S."/>
            <person name="Wangchuk T."/>
            <person name="Wangdi T."/>
            <person name="Whittaker C."/>
            <person name="Wilkinson J."/>
            <person name="Wu Y."/>
            <person name="Wyman D."/>
            <person name="Yadav S."/>
            <person name="Yang S."/>
            <person name="Yang X."/>
            <person name="Yeager S."/>
            <person name="Yee E."/>
            <person name="Young G."/>
            <person name="Zainoun J."/>
            <person name="Zembeck L."/>
            <person name="Zimmer A."/>
            <person name="Zody M."/>
            <person name="Lander E."/>
        </authorList>
    </citation>
    <scope>NUCLEOTIDE SEQUENCE [LARGE SCALE GENOMIC DNA]</scope>
</reference>
<dbReference type="InterPro" id="IPR050546">
    <property type="entry name" value="Glycosyl_Hydrlase_16"/>
</dbReference>
<organism evidence="3 4">
    <name type="scientific">Ciona savignyi</name>
    <name type="common">Pacific transparent sea squirt</name>
    <dbReference type="NCBI Taxonomy" id="51511"/>
    <lineage>
        <taxon>Eukaryota</taxon>
        <taxon>Metazoa</taxon>
        <taxon>Chordata</taxon>
        <taxon>Tunicata</taxon>
        <taxon>Ascidiacea</taxon>
        <taxon>Phlebobranchia</taxon>
        <taxon>Cionidae</taxon>
        <taxon>Ciona</taxon>
    </lineage>
</organism>
<dbReference type="PROSITE" id="PS51762">
    <property type="entry name" value="GH16_2"/>
    <property type="match status" value="1"/>
</dbReference>
<evidence type="ECO:0000259" key="2">
    <source>
        <dbReference type="PROSITE" id="PS51762"/>
    </source>
</evidence>
<dbReference type="Gene3D" id="2.60.120.200">
    <property type="match status" value="1"/>
</dbReference>
<evidence type="ECO:0000256" key="1">
    <source>
        <dbReference type="ARBA" id="ARBA00006865"/>
    </source>
</evidence>
<proteinExistence type="inferred from homology"/>
<dbReference type="SUPFAM" id="SSF49899">
    <property type="entry name" value="Concanavalin A-like lectins/glucanases"/>
    <property type="match status" value="1"/>
</dbReference>
<dbReference type="InParanoid" id="H2Z6L9"/>
<name>H2Z6L9_CIOSA</name>
<dbReference type="HOGENOM" id="CLU_771496_0_0_1"/>
<dbReference type="PANTHER" id="PTHR10963">
    <property type="entry name" value="GLYCOSYL HYDROLASE-RELATED"/>
    <property type="match status" value="1"/>
</dbReference>
<dbReference type="eggNOG" id="ENOG502QRX5">
    <property type="taxonomic scope" value="Eukaryota"/>
</dbReference>
<dbReference type="OMA" id="MDGQQFH"/>
<dbReference type="GO" id="GO:0004553">
    <property type="term" value="F:hydrolase activity, hydrolyzing O-glycosyl compounds"/>
    <property type="evidence" value="ECO:0007669"/>
    <property type="project" value="InterPro"/>
</dbReference>
<feature type="domain" description="GH16" evidence="2">
    <location>
        <begin position="13"/>
        <end position="239"/>
    </location>
</feature>
<dbReference type="PANTHER" id="PTHR10963:SF55">
    <property type="entry name" value="GLYCOSIDE HYDROLASE FAMILY 16 PROTEIN"/>
    <property type="match status" value="1"/>
</dbReference>
<accession>H2Z6L9</accession>
<dbReference type="GeneTree" id="ENSGT00940000165988"/>
<dbReference type="Pfam" id="PF00722">
    <property type="entry name" value="Glyco_hydro_16"/>
    <property type="match status" value="1"/>
</dbReference>
<sequence>MLYEDNFDYFDSSKWYIEVVPTSHNNELQYYTDRTDNIRTENGHLVITPLKENYGGKQYTSGRMHSNFAWKYGRVEVRAKLPNGYGLWPAIWMMPRDSVYGGWPESGEIDIMEARGQDLDQFGSTIHYGICCDNHYYETSGDLKMQCTTDAYHVYTLDWTPTELVYRLDGKAYFRQDLDRVISWMYNQNGQPFDQYFYMILNTAVGGDYLDNPKPNTVWNYPDAEMWVDYVRVYPLEDIAVQQTPGKWVLNDGGVDDTAGQCLIKDSANVYDICGSMQWACYSQNYADVSAECSAGNDVLSCCGAGANTCNESRLRSAAQAVFQSYYNQIPSATSCDFGGVCYLENSLIPLACTNGYDH</sequence>
<protein>
    <recommendedName>
        <fullName evidence="2">GH16 domain-containing protein</fullName>
    </recommendedName>
</protein>
<comment type="similarity">
    <text evidence="1">Belongs to the glycosyl hydrolase 16 family.</text>
</comment>
<reference evidence="3" key="2">
    <citation type="submission" date="2025-08" db="UniProtKB">
        <authorList>
            <consortium name="Ensembl"/>
        </authorList>
    </citation>
    <scope>IDENTIFICATION</scope>
</reference>
<dbReference type="AlphaFoldDB" id="H2Z6L9"/>
<dbReference type="STRING" id="51511.ENSCSAVP00000013231"/>
<keyword evidence="4" id="KW-1185">Reference proteome</keyword>
<dbReference type="GO" id="GO:0005975">
    <property type="term" value="P:carbohydrate metabolic process"/>
    <property type="evidence" value="ECO:0007669"/>
    <property type="project" value="InterPro"/>
</dbReference>
<dbReference type="Ensembl" id="ENSCSAVT00000013381.1">
    <property type="protein sequence ID" value="ENSCSAVP00000013231.1"/>
    <property type="gene ID" value="ENSCSAVG00000007769.1"/>
</dbReference>
<dbReference type="InterPro" id="IPR013320">
    <property type="entry name" value="ConA-like_dom_sf"/>
</dbReference>
<evidence type="ECO:0000313" key="4">
    <source>
        <dbReference type="Proteomes" id="UP000007875"/>
    </source>
</evidence>
<dbReference type="InterPro" id="IPR000757">
    <property type="entry name" value="Beta-glucanase-like"/>
</dbReference>
<dbReference type="CDD" id="cd08023">
    <property type="entry name" value="GH16_laminarinase_like"/>
    <property type="match status" value="1"/>
</dbReference>
<evidence type="ECO:0000313" key="3">
    <source>
        <dbReference type="Ensembl" id="ENSCSAVP00000013231.1"/>
    </source>
</evidence>
<dbReference type="Proteomes" id="UP000007875">
    <property type="component" value="Unassembled WGS sequence"/>
</dbReference>